<evidence type="ECO:0000313" key="2">
    <source>
        <dbReference type="EMBL" id="KAK5109868.1"/>
    </source>
</evidence>
<protein>
    <submittedName>
        <fullName evidence="2">Uncharacterized protein</fullName>
    </submittedName>
</protein>
<sequence>MPPLILPLACAFVATLAAPLTGENSYGPIPGQTPLYNDYRGISAPFPAGKVTGPTLPTASGPPGPEDYLWQNLVAAEWTILAFYQHAVELFNISSFTSLGLPITTYGRIVEIRDNEAGHLNIFYREISNTSTKPGPCEYDFGFEHPLDPEFFLGEQVFIELSSISFLSGLVNQAVSPTSRSALVVVGSVETRHNAWALTNSWGIDPFDGPADAAYPWPEQILGLTTRFIKNGSCPVANPAYPYPNQEKPAMSFITTVSSGHPGEAIQFTFPGHEPKWKHGKEYYAVFVHAINNITVPFDPKTGMSTVPAEFDSNRGLIYALIVDQPGAPCLESMLAGPLTLLQQPAALTTVIGGI</sequence>
<organism evidence="2 3">
    <name type="scientific">Meristemomyces frigidus</name>
    <dbReference type="NCBI Taxonomy" id="1508187"/>
    <lineage>
        <taxon>Eukaryota</taxon>
        <taxon>Fungi</taxon>
        <taxon>Dikarya</taxon>
        <taxon>Ascomycota</taxon>
        <taxon>Pezizomycotina</taxon>
        <taxon>Dothideomycetes</taxon>
        <taxon>Dothideomycetidae</taxon>
        <taxon>Mycosphaerellales</taxon>
        <taxon>Teratosphaeriaceae</taxon>
        <taxon>Meristemomyces</taxon>
    </lineage>
</organism>
<dbReference type="AlphaFoldDB" id="A0AAN7TJU1"/>
<evidence type="ECO:0000256" key="1">
    <source>
        <dbReference type="SAM" id="SignalP"/>
    </source>
</evidence>
<reference evidence="2" key="1">
    <citation type="submission" date="2023-08" db="EMBL/GenBank/DDBJ databases">
        <title>Black Yeasts Isolated from many extreme environments.</title>
        <authorList>
            <person name="Coleine C."/>
            <person name="Stajich J.E."/>
            <person name="Selbmann L."/>
        </authorList>
    </citation>
    <scope>NUCLEOTIDE SEQUENCE</scope>
    <source>
        <strain evidence="2">CCFEE 5401</strain>
    </source>
</reference>
<accession>A0AAN7TJU1</accession>
<dbReference type="Proteomes" id="UP001310890">
    <property type="component" value="Unassembled WGS sequence"/>
</dbReference>
<keyword evidence="1" id="KW-0732">Signal</keyword>
<feature type="signal peptide" evidence="1">
    <location>
        <begin position="1"/>
        <end position="17"/>
    </location>
</feature>
<comment type="caution">
    <text evidence="2">The sequence shown here is derived from an EMBL/GenBank/DDBJ whole genome shotgun (WGS) entry which is preliminary data.</text>
</comment>
<dbReference type="Pfam" id="PF13668">
    <property type="entry name" value="Ferritin_2"/>
    <property type="match status" value="1"/>
</dbReference>
<proteinExistence type="predicted"/>
<name>A0AAN7TJU1_9PEZI</name>
<gene>
    <name evidence="2" type="ORF">LTR62_006475</name>
</gene>
<dbReference type="EMBL" id="JAVRRL010000057">
    <property type="protein sequence ID" value="KAK5109868.1"/>
    <property type="molecule type" value="Genomic_DNA"/>
</dbReference>
<evidence type="ECO:0000313" key="3">
    <source>
        <dbReference type="Proteomes" id="UP001310890"/>
    </source>
</evidence>
<feature type="chain" id="PRO_5042870441" evidence="1">
    <location>
        <begin position="18"/>
        <end position="355"/>
    </location>
</feature>